<accession>M5BLV4</accession>
<protein>
    <submittedName>
        <fullName evidence="1">Uncharacterized protein</fullName>
    </submittedName>
</protein>
<sequence length="69" mass="7527">MFHLAQNPHLHKNGLTNIHGSASKQMEHFLYVNVANVRGESSHLAHITVRSVKGAEWNGITTAPGWGVA</sequence>
<dbReference type="Proteomes" id="UP000012065">
    <property type="component" value="Unassembled WGS sequence"/>
</dbReference>
<proteinExistence type="predicted"/>
<reference evidence="1 2" key="1">
    <citation type="journal article" date="2013" name="J. Biotechnol.">
        <title>Establishment and interpretation of the genome sequence of the phytopathogenic fungus Rhizoctonia solani AG1-IB isolate 7/3/14.</title>
        <authorList>
            <person name="Wibberg D.W."/>
            <person name="Jelonek L.J."/>
            <person name="Rupp O.R."/>
            <person name="Hennig M.H."/>
            <person name="Eikmeyer F.E."/>
            <person name="Goesmann A.G."/>
            <person name="Hartmann A.H."/>
            <person name="Borriss R.B."/>
            <person name="Grosch R.G."/>
            <person name="Puehler A.P."/>
            <person name="Schlueter A.S."/>
        </authorList>
    </citation>
    <scope>NUCLEOTIDE SEQUENCE [LARGE SCALE GENOMIC DNA]</scope>
    <source>
        <strain evidence="2">AG1-IB / isolate 7/3/14</strain>
    </source>
</reference>
<organism evidence="1 2">
    <name type="scientific">Thanatephorus cucumeris (strain AG1-IB / isolate 7/3/14)</name>
    <name type="common">Lettuce bottom rot fungus</name>
    <name type="synonym">Rhizoctonia solani</name>
    <dbReference type="NCBI Taxonomy" id="1108050"/>
    <lineage>
        <taxon>Eukaryota</taxon>
        <taxon>Fungi</taxon>
        <taxon>Dikarya</taxon>
        <taxon>Basidiomycota</taxon>
        <taxon>Agaricomycotina</taxon>
        <taxon>Agaricomycetes</taxon>
        <taxon>Cantharellales</taxon>
        <taxon>Ceratobasidiaceae</taxon>
        <taxon>Rhizoctonia</taxon>
        <taxon>Rhizoctonia solani AG-1</taxon>
    </lineage>
</organism>
<dbReference type="AlphaFoldDB" id="M5BLV4"/>
<gene>
    <name evidence="1" type="ORF">BN14_02463</name>
</gene>
<dbReference type="EMBL" id="CAOJ01003340">
    <property type="protein sequence ID" value="CCO28468.1"/>
    <property type="molecule type" value="Genomic_DNA"/>
</dbReference>
<dbReference type="HOGENOM" id="CLU_2777669_0_0_1"/>
<name>M5BLV4_THACB</name>
<evidence type="ECO:0000313" key="1">
    <source>
        <dbReference type="EMBL" id="CCO28468.1"/>
    </source>
</evidence>
<comment type="caution">
    <text evidence="1">The sequence shown here is derived from an EMBL/GenBank/DDBJ whole genome shotgun (WGS) entry which is preliminary data.</text>
</comment>
<evidence type="ECO:0000313" key="2">
    <source>
        <dbReference type="Proteomes" id="UP000012065"/>
    </source>
</evidence>